<accession>A5BDD9</accession>
<dbReference type="PANTHER" id="PTHR47451:SF1">
    <property type="entry name" value="ARM REPEAT SUPERFAMILY PROTEIN"/>
    <property type="match status" value="1"/>
</dbReference>
<proteinExistence type="predicted"/>
<feature type="compositionally biased region" description="Basic and acidic residues" evidence="1">
    <location>
        <begin position="270"/>
        <end position="281"/>
    </location>
</feature>
<feature type="region of interest" description="Disordered" evidence="1">
    <location>
        <begin position="270"/>
        <end position="301"/>
    </location>
</feature>
<gene>
    <name evidence="2" type="ORF">VITISV_004203</name>
</gene>
<organism evidence="2">
    <name type="scientific">Vitis vinifera</name>
    <name type="common">Grape</name>
    <dbReference type="NCBI Taxonomy" id="29760"/>
    <lineage>
        <taxon>Eukaryota</taxon>
        <taxon>Viridiplantae</taxon>
        <taxon>Streptophyta</taxon>
        <taxon>Embryophyta</taxon>
        <taxon>Tracheophyta</taxon>
        <taxon>Spermatophyta</taxon>
        <taxon>Magnoliopsida</taxon>
        <taxon>eudicotyledons</taxon>
        <taxon>Gunneridae</taxon>
        <taxon>Pentapetalae</taxon>
        <taxon>rosids</taxon>
        <taxon>Vitales</taxon>
        <taxon>Vitaceae</taxon>
        <taxon>Viteae</taxon>
        <taxon>Vitis</taxon>
    </lineage>
</organism>
<name>A5BDD9_VITVI</name>
<feature type="compositionally biased region" description="Polar residues" evidence="1">
    <location>
        <begin position="289"/>
        <end position="301"/>
    </location>
</feature>
<evidence type="ECO:0000256" key="1">
    <source>
        <dbReference type="SAM" id="MobiDB-lite"/>
    </source>
</evidence>
<dbReference type="PANTHER" id="PTHR47451">
    <property type="entry name" value="ARM REPEAT SUPERFAMILY PROTEIN"/>
    <property type="match status" value="1"/>
</dbReference>
<sequence>MGKEIHPGEGNWKREADFTSLEKRRVAWKQQRERDLQEFPLWKRTYDYTVQLLARSLVTIFDQIKYVFGITQMTDVEEDIDSRIMNFDYINRSHHSYDTTEEELNLMRVEFVWQRFVIQTNELMMLKNGKVMNDCGRPRLDDNCRDDDQHGSVRSIGVGISSDAADIGSEVPENLVGGGSCHSANDWCGCLQGLDTRLNIDDKNAEIDKSKINAVVGRITATVSCSYWGYRSGRRKKIPICIHKSAVYTFAMDGWCCLVSADAGLEDVVGSDKGDRPKAEPDDWEDTTDISTSKLETQDNGVANGGVDHLVVNKVEQCSTGTNKNLVVDVNLIPLTVFALKTIWGIRSWHHEQSHESSHEIPEFKFRNMGKEYIKKREQRALGHSMSSLWPLQEPHSTDGLKHSGISTLNSGHSEGYPTVSGFSASASSSLAGTGFRPLMGSSHAGASDFGLLTNASSGSTTGTVGQQWLQSVGVASLSEQSPVHQLEHLQNAQLGDLQRWLHHNSQSLSPAVPSIPTAVSESTTGKDVMDSAVIACLIEILKTPSPNLQRKASSILEFLTIIEQHLDTILSVDIESGLEAVFQQKILDDTESDMDDLELTFRSGKTCG</sequence>
<reference evidence="2" key="1">
    <citation type="journal article" date="2007" name="PLoS ONE">
        <title>The first genome sequence of an elite grapevine cultivar (Pinot noir Vitis vinifera L.): coping with a highly heterozygous genome.</title>
        <authorList>
            <person name="Velasco R."/>
            <person name="Zharkikh A."/>
            <person name="Troggio M."/>
            <person name="Cartwright D.A."/>
            <person name="Cestaro A."/>
            <person name="Pruss D."/>
            <person name="Pindo M."/>
            <person name="FitzGerald L.M."/>
            <person name="Vezzulli S."/>
            <person name="Reid J."/>
            <person name="Malacarne G."/>
            <person name="Iliev D."/>
            <person name="Coppola G."/>
            <person name="Wardell B."/>
            <person name="Micheletti D."/>
            <person name="Macalma T."/>
            <person name="Facci M."/>
            <person name="Mitchell J.T."/>
            <person name="Perazzolli M."/>
            <person name="Eldredge G."/>
            <person name="Gatto P."/>
            <person name="Oyzerski R."/>
            <person name="Moretto M."/>
            <person name="Gutin N."/>
            <person name="Stefanini M."/>
            <person name="Chen Y."/>
            <person name="Segala C."/>
            <person name="Davenport C."/>
            <person name="Dematte L."/>
            <person name="Mraz A."/>
            <person name="Battilana J."/>
            <person name="Stormo K."/>
            <person name="Costa F."/>
            <person name="Tao Q."/>
            <person name="Si-Ammour A."/>
            <person name="Harkins T."/>
            <person name="Lackey A."/>
            <person name="Perbost C."/>
            <person name="Taillon B."/>
            <person name="Stella A."/>
            <person name="Solovyev V."/>
            <person name="Fawcett J.A."/>
            <person name="Sterck L."/>
            <person name="Vandepoele K."/>
            <person name="Grando S.M."/>
            <person name="Toppo S."/>
            <person name="Moser C."/>
            <person name="Lanchbury J."/>
            <person name="Bogden R."/>
            <person name="Skolnick M."/>
            <person name="Sgaramella V."/>
            <person name="Bhatnagar S.K."/>
            <person name="Fontana P."/>
            <person name="Gutin A."/>
            <person name="Van de Peer Y."/>
            <person name="Salamini F."/>
            <person name="Viola R."/>
        </authorList>
    </citation>
    <scope>NUCLEOTIDE SEQUENCE</scope>
</reference>
<evidence type="ECO:0000313" key="2">
    <source>
        <dbReference type="EMBL" id="CAN65514.1"/>
    </source>
</evidence>
<dbReference type="AlphaFoldDB" id="A5BDD9"/>
<dbReference type="ExpressionAtlas" id="A5BDD9">
    <property type="expression patterns" value="baseline and differential"/>
</dbReference>
<dbReference type="EMBL" id="AM455321">
    <property type="protein sequence ID" value="CAN65514.1"/>
    <property type="molecule type" value="Genomic_DNA"/>
</dbReference>
<protein>
    <submittedName>
        <fullName evidence="2">Uncharacterized protein</fullName>
    </submittedName>
</protein>